<accession>A0A0B6WZR9</accession>
<protein>
    <recommendedName>
        <fullName evidence="5">Zinc-finger</fullName>
    </recommendedName>
</protein>
<keyword evidence="4" id="KW-1185">Reference proteome</keyword>
<feature type="compositionally biased region" description="Basic and acidic residues" evidence="1">
    <location>
        <begin position="132"/>
        <end position="145"/>
    </location>
</feature>
<sequence>MLRLRCKKFASSVHDLVRNRPADAERFEAALAHAAECAECARRLASAQALALALHGLAVEDERDGVPEELERDLVIAFRQHFASKERVAIGSLPARARSLRYAWLLAVCALFVTGLLIAYRQSGSNRSQSVQDERAARAERHELRASGSPAIESVVPEKAVSKKGSLNVVRKGVRRGESLRQRRERAPGRRAIDGDSIAGEIATEFIPLVPPELLPFESGQIVRVELPRAALVSLGWPINAERSGEWVRADVVIGADGLARAVRFVR</sequence>
<dbReference type="OrthoDB" id="129635at2"/>
<reference evidence="3 4" key="1">
    <citation type="submission" date="2013-12" db="EMBL/GenBank/DDBJ databases">
        <authorList>
            <person name="Stott M."/>
        </authorList>
    </citation>
    <scope>NUCLEOTIDE SEQUENCE [LARGE SCALE GENOMIC DNA]</scope>
    <source>
        <strain evidence="3 4">K22</strain>
    </source>
</reference>
<evidence type="ECO:0000256" key="2">
    <source>
        <dbReference type="SAM" id="Phobius"/>
    </source>
</evidence>
<feature type="region of interest" description="Disordered" evidence="1">
    <location>
        <begin position="129"/>
        <end position="148"/>
    </location>
</feature>
<name>A0A0B6WZR9_9BACT</name>
<keyword evidence="2" id="KW-0812">Transmembrane</keyword>
<dbReference type="AlphaFoldDB" id="A0A0B6WZR9"/>
<dbReference type="RefSeq" id="WP_157770781.1">
    <property type="nucleotide sequence ID" value="NZ_CBXV010000006.1"/>
</dbReference>
<evidence type="ECO:0000313" key="3">
    <source>
        <dbReference type="EMBL" id="CDM65804.1"/>
    </source>
</evidence>
<proteinExistence type="predicted"/>
<evidence type="ECO:0000313" key="4">
    <source>
        <dbReference type="Proteomes" id="UP000031518"/>
    </source>
</evidence>
<dbReference type="EMBL" id="CBXV010000006">
    <property type="protein sequence ID" value="CDM65804.1"/>
    <property type="molecule type" value="Genomic_DNA"/>
</dbReference>
<keyword evidence="2" id="KW-0472">Membrane</keyword>
<gene>
    <name evidence="3" type="ORF">PYK22_01811</name>
</gene>
<organism evidence="3 4">
    <name type="scientific">Pyrinomonas methylaliphatogenes</name>
    <dbReference type="NCBI Taxonomy" id="454194"/>
    <lineage>
        <taxon>Bacteria</taxon>
        <taxon>Pseudomonadati</taxon>
        <taxon>Acidobacteriota</taxon>
        <taxon>Blastocatellia</taxon>
        <taxon>Blastocatellales</taxon>
        <taxon>Pyrinomonadaceae</taxon>
        <taxon>Pyrinomonas</taxon>
    </lineage>
</organism>
<evidence type="ECO:0008006" key="5">
    <source>
        <dbReference type="Google" id="ProtNLM"/>
    </source>
</evidence>
<dbReference type="STRING" id="454194.PYK22_01811"/>
<feature type="transmembrane region" description="Helical" evidence="2">
    <location>
        <begin position="102"/>
        <end position="120"/>
    </location>
</feature>
<keyword evidence="2" id="KW-1133">Transmembrane helix</keyword>
<reference evidence="3 4" key="2">
    <citation type="submission" date="2015-01" db="EMBL/GenBank/DDBJ databases">
        <title>Complete genome sequence of Pyrinomonas methylaliphatogenes type strain K22T.</title>
        <authorList>
            <person name="Lee K.C.Y."/>
            <person name="Power J.F."/>
            <person name="Dunfield P.F."/>
            <person name="Morgan X.C."/>
            <person name="Huttenhower C."/>
            <person name="Stott M.B."/>
        </authorList>
    </citation>
    <scope>NUCLEOTIDE SEQUENCE [LARGE SCALE GENOMIC DNA]</scope>
    <source>
        <strain evidence="3 4">K22</strain>
    </source>
</reference>
<evidence type="ECO:0000256" key="1">
    <source>
        <dbReference type="SAM" id="MobiDB-lite"/>
    </source>
</evidence>
<dbReference type="Proteomes" id="UP000031518">
    <property type="component" value="Unassembled WGS sequence"/>
</dbReference>